<sequence length="690" mass="77586">MAARASSRSLVAAAPSEAPTSAARSSCLFNGNGFAIFIQTRGFEPPSKRTWSKQHFKIKFPRPLVDPFAMHALHPIKEWWRERKLRPDTFMGFPDVTKIALRGGSIYHERMDPVTLSVITDKCVQENLTDEEIWSKLCQRAQQIVNQTYEPDLGFIYRAHAQIDWYDQYFVTSYLGRIHRRLHMFQLTDCALIVEAMANPKFYNDKYLEMILDHMDILLTHRDDFQVQHLATVLHSLKICNVPEQRVIHPISAWMLKRDLSSLHPSAMANTLEALGALVPHEADRDLAWSLTRELRPKLDECSAHDLVKVAGAVADMHLDNQTFIENVMARLIPHRHKLSAEEVASATYAFARCNKRFRGLYAELAIGVRETIDDMTATDLSKATFGFLSADREAKTVEDMLVPKIRSCLGDFEMEHLTLLFDACSRARETVRGVDVLAGLALRHIHRQLPTATPSQLATLVRSAAYLQPEASEVLTDTFTHAAKHLPEYSEFQLGKMFLGVGAQDPSHLPARESLMDQLVAEAPRVLQTATAGTVLQMVTALARFPPEYVSRQPSFLTECTSALRGTVHSLAAPGLVALSRALWRLNCTDRPLFDKIGYQLEMKRYDLPDGELERAAEAFDGLGLRRRFQLEPPRAVQQARQGRYEKQRGRKARMAGGEAATGVMDGREGGEDRQPGEGRGEGTTQAVF</sequence>
<evidence type="ECO:0000313" key="3">
    <source>
        <dbReference type="Proteomes" id="UP000041254"/>
    </source>
</evidence>
<accession>A0A0G4FL40</accession>
<organism evidence="2 3">
    <name type="scientific">Vitrella brassicaformis (strain CCMP3155)</name>
    <dbReference type="NCBI Taxonomy" id="1169540"/>
    <lineage>
        <taxon>Eukaryota</taxon>
        <taxon>Sar</taxon>
        <taxon>Alveolata</taxon>
        <taxon>Colpodellida</taxon>
        <taxon>Vitrellaceae</taxon>
        <taxon>Vitrella</taxon>
    </lineage>
</organism>
<dbReference type="InParanoid" id="A0A0G4FL40"/>
<dbReference type="OrthoDB" id="434319at2759"/>
<proteinExistence type="predicted"/>
<feature type="compositionally biased region" description="Basic and acidic residues" evidence="1">
    <location>
        <begin position="667"/>
        <end position="682"/>
    </location>
</feature>
<dbReference type="Proteomes" id="UP000041254">
    <property type="component" value="Unassembled WGS sequence"/>
</dbReference>
<dbReference type="VEuPathDB" id="CryptoDB:Vbra_21367"/>
<reference evidence="2 3" key="1">
    <citation type="submission" date="2014-11" db="EMBL/GenBank/DDBJ databases">
        <authorList>
            <person name="Zhu J."/>
            <person name="Qi W."/>
            <person name="Song R."/>
        </authorList>
    </citation>
    <scope>NUCLEOTIDE SEQUENCE [LARGE SCALE GENOMIC DNA]</scope>
</reference>
<evidence type="ECO:0000256" key="1">
    <source>
        <dbReference type="SAM" id="MobiDB-lite"/>
    </source>
</evidence>
<evidence type="ECO:0000313" key="2">
    <source>
        <dbReference type="EMBL" id="CEM14546.1"/>
    </source>
</evidence>
<dbReference type="PhylomeDB" id="A0A0G4FL40"/>
<feature type="region of interest" description="Disordered" evidence="1">
    <location>
        <begin position="634"/>
        <end position="690"/>
    </location>
</feature>
<name>A0A0G4FL40_VITBC</name>
<dbReference type="AlphaFoldDB" id="A0A0G4FL40"/>
<gene>
    <name evidence="2" type="ORF">Vbra_21367</name>
</gene>
<dbReference type="EMBL" id="CDMY01000456">
    <property type="protein sequence ID" value="CEM14546.1"/>
    <property type="molecule type" value="Genomic_DNA"/>
</dbReference>
<keyword evidence="3" id="KW-1185">Reference proteome</keyword>
<protein>
    <submittedName>
        <fullName evidence="2">Uncharacterized protein</fullName>
    </submittedName>
</protein>